<reference evidence="2 3" key="1">
    <citation type="submission" date="2016-05" db="EMBL/GenBank/DDBJ databases">
        <title>Comparative analysis of secretome profiles of manganese(II)-oxidizing ascomycete fungi.</title>
        <authorList>
            <consortium name="DOE Joint Genome Institute"/>
            <person name="Zeiner C.A."/>
            <person name="Purvine S.O."/>
            <person name="Zink E.M."/>
            <person name="Wu S."/>
            <person name="Pasa-Tolic L."/>
            <person name="Chaput D.L."/>
            <person name="Haridas S."/>
            <person name="Grigoriev I.V."/>
            <person name="Santelli C.M."/>
            <person name="Hansel C.M."/>
        </authorList>
    </citation>
    <scope>NUCLEOTIDE SEQUENCE [LARGE SCALE GENOMIC DNA]</scope>
    <source>
        <strain evidence="2 3">SRC1lrK2f</strain>
    </source>
</reference>
<proteinExistence type="predicted"/>
<dbReference type="GeneID" id="29118162"/>
<dbReference type="RefSeq" id="XP_018389364.1">
    <property type="nucleotide sequence ID" value="XM_018532568.1"/>
</dbReference>
<dbReference type="AlphaFoldDB" id="A0A177DW84"/>
<sequence>MGDVSHLLKDHFPPLAYYFYNLKQRVLFDAYAYNVKFSSKAEHFDLITSTTSTGRLDGVECLGALVVYYDPKLHDLKMLYKSKSCPTAEDVVFEAKYRLKVMSTIVDKMDEGNTWAPEEASEQKPLTGALTKKEKGDDAQATKDDFSRQTELLVIVTVLEKPTRTGARSFRSSQPPSLTGPKLKLLLSCLIRSASRPPRMM</sequence>
<dbReference type="EMBL" id="KV441472">
    <property type="protein sequence ID" value="OAG23943.1"/>
    <property type="molecule type" value="Genomic_DNA"/>
</dbReference>
<name>A0A177DW84_ALTAL</name>
<dbReference type="KEGG" id="aalt:CC77DRAFT_639652"/>
<evidence type="ECO:0000313" key="3">
    <source>
        <dbReference type="Proteomes" id="UP000077248"/>
    </source>
</evidence>
<dbReference type="VEuPathDB" id="FungiDB:CC77DRAFT_639652"/>
<dbReference type="Proteomes" id="UP000077248">
    <property type="component" value="Unassembled WGS sequence"/>
</dbReference>
<evidence type="ECO:0000256" key="1">
    <source>
        <dbReference type="SAM" id="MobiDB-lite"/>
    </source>
</evidence>
<feature type="region of interest" description="Disordered" evidence="1">
    <location>
        <begin position="114"/>
        <end position="143"/>
    </location>
</feature>
<protein>
    <submittedName>
        <fullName evidence="2">Uncharacterized protein</fullName>
    </submittedName>
</protein>
<accession>A0A177DW84</accession>
<gene>
    <name evidence="2" type="ORF">CC77DRAFT_639652</name>
</gene>
<organism evidence="2 3">
    <name type="scientific">Alternaria alternata</name>
    <name type="common">Alternaria rot fungus</name>
    <name type="synonym">Torula alternata</name>
    <dbReference type="NCBI Taxonomy" id="5599"/>
    <lineage>
        <taxon>Eukaryota</taxon>
        <taxon>Fungi</taxon>
        <taxon>Dikarya</taxon>
        <taxon>Ascomycota</taxon>
        <taxon>Pezizomycotina</taxon>
        <taxon>Dothideomycetes</taxon>
        <taxon>Pleosporomycetidae</taxon>
        <taxon>Pleosporales</taxon>
        <taxon>Pleosporineae</taxon>
        <taxon>Pleosporaceae</taxon>
        <taxon>Alternaria</taxon>
        <taxon>Alternaria sect. Alternaria</taxon>
        <taxon>Alternaria alternata complex</taxon>
    </lineage>
</organism>
<feature type="compositionally biased region" description="Basic and acidic residues" evidence="1">
    <location>
        <begin position="131"/>
        <end position="143"/>
    </location>
</feature>
<evidence type="ECO:0000313" key="2">
    <source>
        <dbReference type="EMBL" id="OAG23943.1"/>
    </source>
</evidence>
<keyword evidence="3" id="KW-1185">Reference proteome</keyword>